<accession>D6Y4E6</accession>
<proteinExistence type="predicted"/>
<dbReference type="STRING" id="469371.Tbis_0472"/>
<sequence>MGLRVEKREEPRARFRRRRAGWTWAESVLGHRLPGVRCLLWIRRDVTDIQAEA</sequence>
<reference evidence="1 2" key="1">
    <citation type="submission" date="2010-01" db="EMBL/GenBank/DDBJ databases">
        <title>The complete genome of Thermobispora bispora DSM 43833.</title>
        <authorList>
            <consortium name="US DOE Joint Genome Institute (JGI-PGF)"/>
            <person name="Lucas S."/>
            <person name="Copeland A."/>
            <person name="Lapidus A."/>
            <person name="Glavina del Rio T."/>
            <person name="Dalin E."/>
            <person name="Tice H."/>
            <person name="Bruce D."/>
            <person name="Goodwin L."/>
            <person name="Pitluck S."/>
            <person name="Kyrpides N."/>
            <person name="Mavromatis K."/>
            <person name="Ivanova N."/>
            <person name="Mikhailova N."/>
            <person name="Chertkov O."/>
            <person name="Brettin T."/>
            <person name="Detter J.C."/>
            <person name="Han C."/>
            <person name="Larimer F."/>
            <person name="Land M."/>
            <person name="Hauser L."/>
            <person name="Markowitz V."/>
            <person name="Cheng J.-F."/>
            <person name="Hugenholtz P."/>
            <person name="Woyke T."/>
            <person name="Wu D."/>
            <person name="Jando M."/>
            <person name="Schneider S."/>
            <person name="Klenk H.-P."/>
            <person name="Eisen J.A."/>
        </authorList>
    </citation>
    <scope>NUCLEOTIDE SEQUENCE [LARGE SCALE GENOMIC DNA]</scope>
    <source>
        <strain evidence="2">ATCC 19993 / DSM 43833 / CBS 139.67 / JCM 10125 / KCTC 9307 / NBRC 14880 / R51</strain>
    </source>
</reference>
<dbReference type="KEGG" id="tbi:Tbis_0472"/>
<dbReference type="AlphaFoldDB" id="D6Y4E6"/>
<keyword evidence="2" id="KW-1185">Reference proteome</keyword>
<evidence type="ECO:0000313" key="2">
    <source>
        <dbReference type="Proteomes" id="UP000006640"/>
    </source>
</evidence>
<gene>
    <name evidence="1" type="ordered locus">Tbis_0472</name>
</gene>
<organism evidence="1 2">
    <name type="scientific">Thermobispora bispora (strain ATCC 19993 / DSM 43833 / CBS 139.67 / JCM 10125 / KCTC 9307 / NBRC 14880 / R51)</name>
    <dbReference type="NCBI Taxonomy" id="469371"/>
    <lineage>
        <taxon>Bacteria</taxon>
        <taxon>Bacillati</taxon>
        <taxon>Actinomycetota</taxon>
        <taxon>Actinomycetes</taxon>
        <taxon>Streptosporangiales</taxon>
        <taxon>Streptosporangiaceae</taxon>
        <taxon>Thermobispora</taxon>
    </lineage>
</organism>
<protein>
    <submittedName>
        <fullName evidence="1">Uncharacterized protein</fullName>
    </submittedName>
</protein>
<dbReference type="HOGENOM" id="CLU_3067160_0_0_11"/>
<dbReference type="EMBL" id="CP001874">
    <property type="protein sequence ID" value="ADG87200.1"/>
    <property type="molecule type" value="Genomic_DNA"/>
</dbReference>
<name>D6Y4E6_THEBD</name>
<evidence type="ECO:0000313" key="1">
    <source>
        <dbReference type="EMBL" id="ADG87200.1"/>
    </source>
</evidence>
<dbReference type="Proteomes" id="UP000006640">
    <property type="component" value="Chromosome"/>
</dbReference>